<comment type="subcellular location">
    <subcellularLocation>
        <location evidence="1">Cytoplasm</location>
        <location evidence="1">Cytoskeleton</location>
        <location evidence="1">Spindle</location>
    </subcellularLocation>
</comment>
<protein>
    <submittedName>
        <fullName evidence="11">Uncharacterized protein</fullName>
    </submittedName>
</protein>
<keyword evidence="7 10" id="KW-0175">Coiled coil</keyword>
<comment type="similarity">
    <text evidence="2">Belongs to the HAUS1 family.</text>
</comment>
<evidence type="ECO:0000256" key="5">
    <source>
        <dbReference type="ARBA" id="ARBA00022701"/>
    </source>
</evidence>
<dbReference type="GO" id="GO:0005874">
    <property type="term" value="C:microtubule"/>
    <property type="evidence" value="ECO:0007669"/>
    <property type="project" value="UniProtKB-KW"/>
</dbReference>
<dbReference type="OrthoDB" id="5372507at2759"/>
<evidence type="ECO:0000256" key="2">
    <source>
        <dbReference type="ARBA" id="ARBA00005479"/>
    </source>
</evidence>
<evidence type="ECO:0000313" key="12">
    <source>
        <dbReference type="Proteomes" id="UP000033483"/>
    </source>
</evidence>
<dbReference type="EMBL" id="LAEV01000918">
    <property type="protein sequence ID" value="KKA29276.1"/>
    <property type="molecule type" value="Genomic_DNA"/>
</dbReference>
<keyword evidence="5" id="KW-0493">Microtubule</keyword>
<keyword evidence="9" id="KW-0131">Cell cycle</keyword>
<dbReference type="Proteomes" id="UP000033483">
    <property type="component" value="Unassembled WGS sequence"/>
</dbReference>
<gene>
    <name evidence="11" type="ORF">TD95_002512</name>
</gene>
<evidence type="ECO:0000313" key="11">
    <source>
        <dbReference type="EMBL" id="KKA29276.1"/>
    </source>
</evidence>
<keyword evidence="4" id="KW-0132">Cell division</keyword>
<dbReference type="PANTHER" id="PTHR31570:SF1">
    <property type="entry name" value="HAUS AUGMIN-LIKE COMPLEX SUBUNIT 1"/>
    <property type="match status" value="1"/>
</dbReference>
<evidence type="ECO:0000256" key="7">
    <source>
        <dbReference type="ARBA" id="ARBA00023054"/>
    </source>
</evidence>
<dbReference type="AlphaFoldDB" id="A0A0F4ZGP0"/>
<evidence type="ECO:0000256" key="8">
    <source>
        <dbReference type="ARBA" id="ARBA00023212"/>
    </source>
</evidence>
<accession>A0A0F4ZGP0</accession>
<proteinExistence type="inferred from homology"/>
<evidence type="ECO:0000256" key="4">
    <source>
        <dbReference type="ARBA" id="ARBA00022618"/>
    </source>
</evidence>
<dbReference type="InterPro" id="IPR026243">
    <property type="entry name" value="HAUS1"/>
</dbReference>
<comment type="caution">
    <text evidence="11">The sequence shown here is derived from an EMBL/GenBank/DDBJ whole genome shotgun (WGS) entry which is preliminary data.</text>
</comment>
<keyword evidence="6" id="KW-0498">Mitosis</keyword>
<keyword evidence="3" id="KW-0963">Cytoplasm</keyword>
<dbReference type="GO" id="GO:0051225">
    <property type="term" value="P:spindle assembly"/>
    <property type="evidence" value="ECO:0007669"/>
    <property type="project" value="InterPro"/>
</dbReference>
<dbReference type="GO" id="GO:0005829">
    <property type="term" value="C:cytosol"/>
    <property type="evidence" value="ECO:0007669"/>
    <property type="project" value="TreeGrafter"/>
</dbReference>
<dbReference type="PANTHER" id="PTHR31570">
    <property type="entry name" value="HAUS AUGMIN-LIKE COMPLEX SUBUNIT 1"/>
    <property type="match status" value="1"/>
</dbReference>
<keyword evidence="8" id="KW-0206">Cytoskeleton</keyword>
<evidence type="ECO:0000256" key="1">
    <source>
        <dbReference type="ARBA" id="ARBA00004186"/>
    </source>
</evidence>
<dbReference type="GO" id="GO:0051301">
    <property type="term" value="P:cell division"/>
    <property type="evidence" value="ECO:0007669"/>
    <property type="project" value="UniProtKB-KW"/>
</dbReference>
<feature type="coiled-coil region" evidence="10">
    <location>
        <begin position="255"/>
        <end position="282"/>
    </location>
</feature>
<reference evidence="11 12" key="1">
    <citation type="submission" date="2015-03" db="EMBL/GenBank/DDBJ databases">
        <authorList>
            <person name="Radwan O."/>
            <person name="Al-Naeli F.A."/>
            <person name="Rendon G.A."/>
            <person name="Fields C."/>
        </authorList>
    </citation>
    <scope>NUCLEOTIDE SEQUENCE [LARGE SCALE GENOMIC DNA]</scope>
    <source>
        <strain evidence="11">CR-DP1</strain>
    </source>
</reference>
<dbReference type="GO" id="GO:0070652">
    <property type="term" value="C:HAUS complex"/>
    <property type="evidence" value="ECO:0007669"/>
    <property type="project" value="InterPro"/>
</dbReference>
<dbReference type="GO" id="GO:0005819">
    <property type="term" value="C:spindle"/>
    <property type="evidence" value="ECO:0007669"/>
    <property type="project" value="UniProtKB-SubCell"/>
</dbReference>
<evidence type="ECO:0000256" key="9">
    <source>
        <dbReference type="ARBA" id="ARBA00023306"/>
    </source>
</evidence>
<name>A0A0F4ZGP0_9PEZI</name>
<evidence type="ECO:0000256" key="10">
    <source>
        <dbReference type="SAM" id="Coils"/>
    </source>
</evidence>
<sequence length="294" mass="31382">MSHLLPSNAIFSPSVARLAASTARDWSFIDTWLSTKFRSVLSRPAPPFERTPETLAALLSLAALVDAADDARALLSTAAAPPPSSPIDAFAAALHDALTPDAAAALDVLAAAATATHTAPATPLGIGCAVAALHAQACETEQMAARVATLQAYLSDEALPQAAALVNDLDEDDALRPPEDLARLNLEAQRRIKGAMGRMPELKERVAAVERGVDVGAGVSLEEIIQAEEEYLAALVVKKELDAQVAMFQGMPTDVNVAREELDNLRAELERKTKERDAIFENLVQKETPRHSRR</sequence>
<organism evidence="11 12">
    <name type="scientific">Thielaviopsis punctulata</name>
    <dbReference type="NCBI Taxonomy" id="72032"/>
    <lineage>
        <taxon>Eukaryota</taxon>
        <taxon>Fungi</taxon>
        <taxon>Dikarya</taxon>
        <taxon>Ascomycota</taxon>
        <taxon>Pezizomycotina</taxon>
        <taxon>Sordariomycetes</taxon>
        <taxon>Hypocreomycetidae</taxon>
        <taxon>Microascales</taxon>
        <taxon>Ceratocystidaceae</taxon>
        <taxon>Thielaviopsis</taxon>
    </lineage>
</organism>
<keyword evidence="12" id="KW-1185">Reference proteome</keyword>
<evidence type="ECO:0000256" key="3">
    <source>
        <dbReference type="ARBA" id="ARBA00022490"/>
    </source>
</evidence>
<evidence type="ECO:0000256" key="6">
    <source>
        <dbReference type="ARBA" id="ARBA00022776"/>
    </source>
</evidence>